<sequence>MKKITKTQVSNKQKQIDNFHTKKTTEIQQESMIQSGRDSTKQSFRSSQSPSQHSSSSIVNREFIYDEQYSQLIFGQSCKCSWDKESL</sequence>
<comment type="caution">
    <text evidence="2">The sequence shown here is derived from an EMBL/GenBank/DDBJ whole genome shotgun (WGS) entry which is preliminary data.</text>
</comment>
<gene>
    <name evidence="2" type="ORF">PPRIM_AZ9-3.1.T1310077</name>
</gene>
<keyword evidence="3" id="KW-1185">Reference proteome</keyword>
<dbReference type="Proteomes" id="UP000688137">
    <property type="component" value="Unassembled WGS sequence"/>
</dbReference>
<feature type="compositionally biased region" description="Low complexity" evidence="1">
    <location>
        <begin position="41"/>
        <end position="57"/>
    </location>
</feature>
<feature type="region of interest" description="Disordered" evidence="1">
    <location>
        <begin position="1"/>
        <end position="59"/>
    </location>
</feature>
<feature type="compositionally biased region" description="Basic and acidic residues" evidence="1">
    <location>
        <begin position="14"/>
        <end position="25"/>
    </location>
</feature>
<protein>
    <submittedName>
        <fullName evidence="2">Uncharacterized protein</fullName>
    </submittedName>
</protein>
<dbReference type="AlphaFoldDB" id="A0A8S1PUA9"/>
<evidence type="ECO:0000256" key="1">
    <source>
        <dbReference type="SAM" id="MobiDB-lite"/>
    </source>
</evidence>
<name>A0A8S1PUA9_PARPR</name>
<organism evidence="2 3">
    <name type="scientific">Paramecium primaurelia</name>
    <dbReference type="NCBI Taxonomy" id="5886"/>
    <lineage>
        <taxon>Eukaryota</taxon>
        <taxon>Sar</taxon>
        <taxon>Alveolata</taxon>
        <taxon>Ciliophora</taxon>
        <taxon>Intramacronucleata</taxon>
        <taxon>Oligohymenophorea</taxon>
        <taxon>Peniculida</taxon>
        <taxon>Parameciidae</taxon>
        <taxon>Paramecium</taxon>
    </lineage>
</organism>
<evidence type="ECO:0000313" key="3">
    <source>
        <dbReference type="Proteomes" id="UP000688137"/>
    </source>
</evidence>
<reference evidence="2" key="1">
    <citation type="submission" date="2021-01" db="EMBL/GenBank/DDBJ databases">
        <authorList>
            <consortium name="Genoscope - CEA"/>
            <person name="William W."/>
        </authorList>
    </citation>
    <scope>NUCLEOTIDE SEQUENCE</scope>
</reference>
<dbReference type="EMBL" id="CAJJDM010000134">
    <property type="protein sequence ID" value="CAD8106614.1"/>
    <property type="molecule type" value="Genomic_DNA"/>
</dbReference>
<feature type="compositionally biased region" description="Polar residues" evidence="1">
    <location>
        <begin position="26"/>
        <end position="37"/>
    </location>
</feature>
<feature type="compositionally biased region" description="Polar residues" evidence="1">
    <location>
        <begin position="1"/>
        <end position="13"/>
    </location>
</feature>
<evidence type="ECO:0000313" key="2">
    <source>
        <dbReference type="EMBL" id="CAD8106614.1"/>
    </source>
</evidence>
<proteinExistence type="predicted"/>
<accession>A0A8S1PUA9</accession>